<evidence type="ECO:0000259" key="11">
    <source>
        <dbReference type="Pfam" id="PF03033"/>
    </source>
</evidence>
<comment type="catalytic activity">
    <reaction evidence="10">
        <text>di-trans,octa-cis-undecaprenyl diphospho-N-acetyl-alpha-D-muramoyl-L-alanyl-D-glutamyl-meso-2,6-diaminopimeloyl-D-alanyl-D-alanine + UDP-N-acetyl-alpha-D-glucosamine = di-trans,octa-cis-undecaprenyl diphospho-[N-acetyl-alpha-D-glucosaminyl-(1-&gt;4)]-N-acetyl-alpha-D-muramoyl-L-alanyl-D-glutamyl-meso-2,6-diaminopimeloyl-D-alanyl-D-alanine + UDP + H(+)</text>
        <dbReference type="Rhea" id="RHEA:31227"/>
        <dbReference type="ChEBI" id="CHEBI:15378"/>
        <dbReference type="ChEBI" id="CHEBI:57705"/>
        <dbReference type="ChEBI" id="CHEBI:58223"/>
        <dbReference type="ChEBI" id="CHEBI:61387"/>
        <dbReference type="ChEBI" id="CHEBI:61388"/>
        <dbReference type="EC" id="2.4.1.227"/>
    </reaction>
</comment>
<evidence type="ECO:0000259" key="12">
    <source>
        <dbReference type="Pfam" id="PF04101"/>
    </source>
</evidence>
<proteinExistence type="inferred from homology"/>
<dbReference type="NCBIfam" id="TIGR01133">
    <property type="entry name" value="murG"/>
    <property type="match status" value="1"/>
</dbReference>
<evidence type="ECO:0000256" key="7">
    <source>
        <dbReference type="ARBA" id="ARBA00023136"/>
    </source>
</evidence>
<dbReference type="Pfam" id="PF03033">
    <property type="entry name" value="Glyco_transf_28"/>
    <property type="match status" value="1"/>
</dbReference>
<accession>A0ABM5UVD1</accession>
<dbReference type="InterPro" id="IPR007235">
    <property type="entry name" value="Glyco_trans_28_C"/>
</dbReference>
<evidence type="ECO:0000313" key="13">
    <source>
        <dbReference type="EMBL" id="AKQ33956.1"/>
    </source>
</evidence>
<dbReference type="EMBL" id="CP011126">
    <property type="protein sequence ID" value="AKQ33956.1"/>
    <property type="molecule type" value="Genomic_DNA"/>
</dbReference>
<feature type="domain" description="Glycosyl transferase family 28 C-terminal" evidence="12">
    <location>
        <begin position="183"/>
        <end position="345"/>
    </location>
</feature>
<dbReference type="InterPro" id="IPR004276">
    <property type="entry name" value="GlycoTrans_28_N"/>
</dbReference>
<dbReference type="GO" id="GO:0016740">
    <property type="term" value="F:transferase activity"/>
    <property type="evidence" value="ECO:0007669"/>
    <property type="project" value="UniProtKB-KW"/>
</dbReference>
<evidence type="ECO:0000256" key="6">
    <source>
        <dbReference type="ARBA" id="ARBA00022984"/>
    </source>
</evidence>
<reference evidence="13 14" key="1">
    <citation type="journal article" date="2015" name="Genome Biol. Evol.">
        <title>Distinctive Genome Reduction Rates Revealed by Genomic Analyses of Two Coxiella-Like Endosymbionts in Ticks.</title>
        <authorList>
            <person name="Gottlieb Y."/>
            <person name="Lalzar I."/>
            <person name="Klasson L."/>
        </authorList>
    </citation>
    <scope>NUCLEOTIDE SEQUENCE [LARGE SCALE GENOMIC DNA]</scope>
    <source>
        <strain evidence="13 14">CRt</strain>
    </source>
</reference>
<dbReference type="RefSeq" id="WP_048875630.1">
    <property type="nucleotide sequence ID" value="NZ_CP011126.1"/>
</dbReference>
<dbReference type="Proteomes" id="UP000063965">
    <property type="component" value="Chromosome"/>
</dbReference>
<keyword evidence="14" id="KW-1185">Reference proteome</keyword>
<dbReference type="InterPro" id="IPR006009">
    <property type="entry name" value="GlcNAc_MurG"/>
</dbReference>
<protein>
    <recommendedName>
        <fullName evidence="10">UDP-N-acetylglucosamine--N-acetylmuramyl-(pentapeptide) pyrophosphoryl-undecaprenol N-acetylglucosamine transferase</fullName>
        <ecNumber evidence="10">2.4.1.227</ecNumber>
    </recommendedName>
    <alternativeName>
        <fullName evidence="10">Undecaprenyl-PP-MurNAc-pentapeptide-UDPGlcNAc GlcNAc transferase</fullName>
    </alternativeName>
</protein>
<gene>
    <name evidence="10 13" type="primary">murG</name>
    <name evidence="13" type="ORF">CleRT_14290</name>
</gene>
<name>A0ABM5UVD1_9COXI</name>
<comment type="function">
    <text evidence="10">Cell wall formation. Catalyzes the transfer of a GlcNAc subunit on undecaprenyl-pyrophosphoryl-MurNAc-pentapeptide (lipid intermediate I) to form undecaprenyl-pyrophosphoryl-MurNAc-(pentapeptide)GlcNAc (lipid intermediate II).</text>
</comment>
<keyword evidence="7 10" id="KW-0472">Membrane</keyword>
<keyword evidence="8 10" id="KW-0131">Cell cycle</keyword>
<evidence type="ECO:0000256" key="8">
    <source>
        <dbReference type="ARBA" id="ARBA00023306"/>
    </source>
</evidence>
<evidence type="ECO:0000256" key="10">
    <source>
        <dbReference type="HAMAP-Rule" id="MF_00033"/>
    </source>
</evidence>
<dbReference type="SUPFAM" id="SSF53756">
    <property type="entry name" value="UDP-Glycosyltransferase/glycogen phosphorylase"/>
    <property type="match status" value="1"/>
</dbReference>
<dbReference type="PANTHER" id="PTHR21015:SF22">
    <property type="entry name" value="GLYCOSYLTRANSFERASE"/>
    <property type="match status" value="1"/>
</dbReference>
<feature type="binding site" evidence="10">
    <location>
        <position position="161"/>
    </location>
    <ligand>
        <name>UDP-N-acetyl-alpha-D-glucosamine</name>
        <dbReference type="ChEBI" id="CHEBI:57705"/>
    </ligand>
</feature>
<evidence type="ECO:0000256" key="4">
    <source>
        <dbReference type="ARBA" id="ARBA00022679"/>
    </source>
</evidence>
<keyword evidence="4 10" id="KW-0808">Transferase</keyword>
<dbReference type="CDD" id="cd03785">
    <property type="entry name" value="GT28_MurG"/>
    <property type="match status" value="1"/>
</dbReference>
<feature type="binding site" evidence="10">
    <location>
        <begin position="262"/>
        <end position="267"/>
    </location>
    <ligand>
        <name>UDP-N-acetyl-alpha-D-glucosamine</name>
        <dbReference type="ChEBI" id="CHEBI:57705"/>
    </ligand>
</feature>
<feature type="binding site" evidence="10">
    <location>
        <position position="243"/>
    </location>
    <ligand>
        <name>UDP-N-acetyl-alpha-D-glucosamine</name>
        <dbReference type="ChEBI" id="CHEBI:57705"/>
    </ligand>
</feature>
<feature type="binding site" evidence="10">
    <location>
        <position position="189"/>
    </location>
    <ligand>
        <name>UDP-N-acetyl-alpha-D-glucosamine</name>
        <dbReference type="ChEBI" id="CHEBI:57705"/>
    </ligand>
</feature>
<dbReference type="Pfam" id="PF04101">
    <property type="entry name" value="Glyco_tran_28_C"/>
    <property type="match status" value="1"/>
</dbReference>
<evidence type="ECO:0000313" key="14">
    <source>
        <dbReference type="Proteomes" id="UP000063965"/>
    </source>
</evidence>
<evidence type="ECO:0000256" key="3">
    <source>
        <dbReference type="ARBA" id="ARBA00022676"/>
    </source>
</evidence>
<comment type="pathway">
    <text evidence="10">Cell wall biogenesis; peptidoglycan biosynthesis.</text>
</comment>
<feature type="binding site" evidence="10">
    <location>
        <position position="122"/>
    </location>
    <ligand>
        <name>UDP-N-acetyl-alpha-D-glucosamine</name>
        <dbReference type="ChEBI" id="CHEBI:57705"/>
    </ligand>
</feature>
<evidence type="ECO:0000256" key="9">
    <source>
        <dbReference type="ARBA" id="ARBA00023316"/>
    </source>
</evidence>
<keyword evidence="6 10" id="KW-0573">Peptidoglycan synthesis</keyword>
<feature type="domain" description="Glycosyltransferase family 28 N-terminal" evidence="11">
    <location>
        <begin position="4"/>
        <end position="140"/>
    </location>
</feature>
<dbReference type="PANTHER" id="PTHR21015">
    <property type="entry name" value="UDP-N-ACETYLGLUCOSAMINE--N-ACETYLMURAMYL-(PENTAPEPTIDE) PYROPHOSPHORYL-UNDECAPRENOL N-ACETYLGLUCOSAMINE TRANSFERASE 1"/>
    <property type="match status" value="1"/>
</dbReference>
<keyword evidence="9 10" id="KW-0961">Cell wall biogenesis/degradation</keyword>
<comment type="similarity">
    <text evidence="10">Belongs to the glycosyltransferase 28 family. MurG subfamily.</text>
</comment>
<dbReference type="HAMAP" id="MF_00033">
    <property type="entry name" value="MurG"/>
    <property type="match status" value="1"/>
</dbReference>
<evidence type="ECO:0000256" key="5">
    <source>
        <dbReference type="ARBA" id="ARBA00022960"/>
    </source>
</evidence>
<keyword evidence="3 10" id="KW-0328">Glycosyltransferase</keyword>
<dbReference type="Gene3D" id="3.40.50.2000">
    <property type="entry name" value="Glycogen Phosphorylase B"/>
    <property type="match status" value="2"/>
</dbReference>
<dbReference type="EC" id="2.4.1.227" evidence="10"/>
<feature type="binding site" evidence="10">
    <location>
        <position position="288"/>
    </location>
    <ligand>
        <name>UDP-N-acetyl-alpha-D-glucosamine</name>
        <dbReference type="ChEBI" id="CHEBI:57705"/>
    </ligand>
</feature>
<evidence type="ECO:0000256" key="2">
    <source>
        <dbReference type="ARBA" id="ARBA00022618"/>
    </source>
</evidence>
<evidence type="ECO:0000256" key="1">
    <source>
        <dbReference type="ARBA" id="ARBA00022475"/>
    </source>
</evidence>
<keyword evidence="5 10" id="KW-0133">Cell shape</keyword>
<organism evidence="13 14">
    <name type="scientific">Candidatus Coxiella mudrowiae</name>
    <dbReference type="NCBI Taxonomy" id="2054173"/>
    <lineage>
        <taxon>Bacteria</taxon>
        <taxon>Pseudomonadati</taxon>
        <taxon>Pseudomonadota</taxon>
        <taxon>Gammaproteobacteria</taxon>
        <taxon>Legionellales</taxon>
        <taxon>Coxiellaceae</taxon>
        <taxon>Coxiella</taxon>
    </lineage>
</organism>
<comment type="subcellular location">
    <subcellularLocation>
        <location evidence="10">Cell membrane</location>
        <topology evidence="10">Peripheral membrane protein</topology>
        <orientation evidence="10">Cytoplasmic side</orientation>
    </subcellularLocation>
</comment>
<feature type="binding site" evidence="10">
    <location>
        <begin position="11"/>
        <end position="13"/>
    </location>
    <ligand>
        <name>UDP-N-acetyl-alpha-D-glucosamine</name>
        <dbReference type="ChEBI" id="CHEBI:57705"/>
    </ligand>
</feature>
<keyword evidence="2 10" id="KW-0132">Cell division</keyword>
<keyword evidence="1 10" id="KW-1003">Cell membrane</keyword>
<sequence>MKRILIMAGGTGGHIFPALAVVRALQQQGVEIYWLGTASGLEKKLVSPEFPLSFIQIRALRGKGLLQKFFLPFRLARAVFQSYRVIRRVKPQIILGMGGYVAGPGGLAAWLTCTPMVIHEQNAVAGLTNRVLAKIARSVLQAFPGAFAGGGGVRTTGNPIRAELINTPLPRVRLLNRQGPLRVLVLGGSQGSRLINQKMVIALRNYPNPQELMLWHQTGQADFERLKKAYEMLDFEARIDAFIDDMAKAYTWADLIVCRSGALTVSEIAAVGVASIFVPYPYAVDDHQFHNGRFLEQAGAAIIIPEKSLTEKCLILYFEKFARDRNRLLTMAECARNLAEPKAVQNVISECKKLL</sequence>